<dbReference type="AlphaFoldDB" id="A0A3P7KPN1"/>
<evidence type="ECO:0000256" key="3">
    <source>
        <dbReference type="SAM" id="MobiDB-lite"/>
    </source>
</evidence>
<dbReference type="GO" id="GO:0003924">
    <property type="term" value="F:GTPase activity"/>
    <property type="evidence" value="ECO:0007669"/>
    <property type="project" value="TreeGrafter"/>
</dbReference>
<proteinExistence type="predicted"/>
<dbReference type="InterPro" id="IPR007034">
    <property type="entry name" value="BMS1_TSR1_C"/>
</dbReference>
<gene>
    <name evidence="5" type="ORF">SVUK_LOCUS7553</name>
</gene>
<dbReference type="InterPro" id="IPR039761">
    <property type="entry name" value="Bms1/Tsr1"/>
</dbReference>
<organism evidence="5 6">
    <name type="scientific">Strongylus vulgaris</name>
    <name type="common">Blood worm</name>
    <dbReference type="NCBI Taxonomy" id="40348"/>
    <lineage>
        <taxon>Eukaryota</taxon>
        <taxon>Metazoa</taxon>
        <taxon>Ecdysozoa</taxon>
        <taxon>Nematoda</taxon>
        <taxon>Chromadorea</taxon>
        <taxon>Rhabditida</taxon>
        <taxon>Rhabditina</taxon>
        <taxon>Rhabditomorpha</taxon>
        <taxon>Strongyloidea</taxon>
        <taxon>Strongylidae</taxon>
        <taxon>Strongylus</taxon>
    </lineage>
</organism>
<protein>
    <recommendedName>
        <fullName evidence="2">Pre-rRNA-processing protein TSR1 homolog</fullName>
    </recommendedName>
</protein>
<feature type="compositionally biased region" description="Basic and acidic residues" evidence="3">
    <location>
        <begin position="109"/>
        <end position="119"/>
    </location>
</feature>
<feature type="compositionally biased region" description="Acidic residues" evidence="3">
    <location>
        <begin position="91"/>
        <end position="108"/>
    </location>
</feature>
<dbReference type="GO" id="GO:0034511">
    <property type="term" value="F:U3 snoRNA binding"/>
    <property type="evidence" value="ECO:0007669"/>
    <property type="project" value="TreeGrafter"/>
</dbReference>
<dbReference type="GO" id="GO:0000479">
    <property type="term" value="P:endonucleolytic cleavage of tricistronic rRNA transcript (SSU-rRNA, 5.8S rRNA, LSU-rRNA)"/>
    <property type="evidence" value="ECO:0007669"/>
    <property type="project" value="TreeGrafter"/>
</dbReference>
<keyword evidence="6" id="KW-1185">Reference proteome</keyword>
<evidence type="ECO:0000256" key="2">
    <source>
        <dbReference type="ARBA" id="ARBA00040070"/>
    </source>
</evidence>
<evidence type="ECO:0000313" key="5">
    <source>
        <dbReference type="EMBL" id="VDM72555.1"/>
    </source>
</evidence>
<accession>A0A3P7KPN1</accession>
<dbReference type="OrthoDB" id="119302at2759"/>
<feature type="non-terminal residue" evidence="5">
    <location>
        <position position="205"/>
    </location>
</feature>
<evidence type="ECO:0000313" key="6">
    <source>
        <dbReference type="Proteomes" id="UP000270094"/>
    </source>
</evidence>
<reference evidence="5 6" key="1">
    <citation type="submission" date="2018-11" db="EMBL/GenBank/DDBJ databases">
        <authorList>
            <consortium name="Pathogen Informatics"/>
        </authorList>
    </citation>
    <scope>NUCLEOTIDE SEQUENCE [LARGE SCALE GENOMIC DNA]</scope>
</reference>
<dbReference type="GO" id="GO:0005525">
    <property type="term" value="F:GTP binding"/>
    <property type="evidence" value="ECO:0007669"/>
    <property type="project" value="TreeGrafter"/>
</dbReference>
<dbReference type="Pfam" id="PF04950">
    <property type="entry name" value="RIBIOP_C"/>
    <property type="match status" value="1"/>
</dbReference>
<dbReference type="GO" id="GO:0030688">
    <property type="term" value="C:preribosome, small subunit precursor"/>
    <property type="evidence" value="ECO:0007669"/>
    <property type="project" value="TreeGrafter"/>
</dbReference>
<dbReference type="GO" id="GO:0000462">
    <property type="term" value="P:maturation of SSU-rRNA from tricistronic rRNA transcript (SSU-rRNA, 5.8S rRNA, LSU-rRNA)"/>
    <property type="evidence" value="ECO:0007669"/>
    <property type="project" value="TreeGrafter"/>
</dbReference>
<dbReference type="EMBL" id="UYYB01025953">
    <property type="protein sequence ID" value="VDM72555.1"/>
    <property type="molecule type" value="Genomic_DNA"/>
</dbReference>
<dbReference type="PANTHER" id="PTHR12858:SF1">
    <property type="entry name" value="PRE-RRNA-PROCESSING PROTEIN TSR1 HOMOLOG"/>
    <property type="match status" value="1"/>
</dbReference>
<sequence length="205" mass="23449">MDAEQTWPDEYDAKDDGKLRNAPGTRNVPKGTSSYQAAWILEEDEGGEGSEEDSEEDEDEEEAGVEGEMEVEADENTDAEDHDIEGKMDDLASELADDGEDEADDLDEVEKYRREREDAQFPDEIDTPIGDLARIRFQKFRGLKSFRTSPWDPKENLPSDYARIFQFQNYKKTRKNVLSQIDEYDSASCVFPGQYVTLQIDRVPI</sequence>
<comment type="function">
    <text evidence="1">Required during maturation of the 40S ribosomal subunit in the nucleolus.</text>
</comment>
<evidence type="ECO:0000256" key="1">
    <source>
        <dbReference type="ARBA" id="ARBA00037087"/>
    </source>
</evidence>
<feature type="domain" description="Ribosome biogenesis protein BMS1/TSR1 C-terminal" evidence="4">
    <location>
        <begin position="125"/>
        <end position="204"/>
    </location>
</feature>
<feature type="region of interest" description="Disordered" evidence="3">
    <location>
        <begin position="1"/>
        <end position="125"/>
    </location>
</feature>
<evidence type="ECO:0000259" key="4">
    <source>
        <dbReference type="Pfam" id="PF04950"/>
    </source>
</evidence>
<name>A0A3P7KPN1_STRVU</name>
<feature type="compositionally biased region" description="Acidic residues" evidence="3">
    <location>
        <begin position="1"/>
        <end position="13"/>
    </location>
</feature>
<dbReference type="PANTHER" id="PTHR12858">
    <property type="entry name" value="RIBOSOME BIOGENESIS PROTEIN"/>
    <property type="match status" value="1"/>
</dbReference>
<feature type="compositionally biased region" description="Acidic residues" evidence="3">
    <location>
        <begin position="41"/>
        <end position="83"/>
    </location>
</feature>
<dbReference type="Proteomes" id="UP000270094">
    <property type="component" value="Unassembled WGS sequence"/>
</dbReference>